<dbReference type="InterPro" id="IPR039426">
    <property type="entry name" value="TonB-dep_rcpt-like"/>
</dbReference>
<dbReference type="Pfam" id="PF07715">
    <property type="entry name" value="Plug"/>
    <property type="match status" value="1"/>
</dbReference>
<dbReference type="PANTHER" id="PTHR30069:SF57">
    <property type="entry name" value="TONB-DEPENDENT RECEPTOR"/>
    <property type="match status" value="1"/>
</dbReference>
<evidence type="ECO:0000259" key="10">
    <source>
        <dbReference type="Pfam" id="PF00593"/>
    </source>
</evidence>
<dbReference type="SUPFAM" id="SSF49464">
    <property type="entry name" value="Carboxypeptidase regulatory domain-like"/>
    <property type="match status" value="1"/>
</dbReference>
<dbReference type="Gene3D" id="2.170.130.10">
    <property type="entry name" value="TonB-dependent receptor, plug domain"/>
    <property type="match status" value="1"/>
</dbReference>
<dbReference type="PANTHER" id="PTHR30069">
    <property type="entry name" value="TONB-DEPENDENT OUTER MEMBRANE RECEPTOR"/>
    <property type="match status" value="1"/>
</dbReference>
<name>A0A3Q9FLI2_9BACT</name>
<evidence type="ECO:0000256" key="3">
    <source>
        <dbReference type="ARBA" id="ARBA00022452"/>
    </source>
</evidence>
<sequence length="801" mass="88977">MKAILTTFFFLITFSAIGSDKIEITGHITSGKEHLPFATVSVNDGAFGTSADDHGHFKIELEKGKEYTILVSAIGYSPQQKKITATKGVREIHFNLDKDLLQLNEVIVSSSRREQSRKETAAVVNVVSKEIFTASSSKVVADGLNFVSGARVENTCGNCGSSSLRLNGLEGPYTQILMDSRPIFNGLVSVYGLEQIPVSMVDQIEVVRGGGSVLFGANAIGGTVNIITKAPQFNSYEVGTNISTIDGKSNDYNVYFNTSVVSKNDKTGAYIYGSYRNRDAWNANPNDVWYKVDDSGQAIGAPLKDDFTELPQLKTASIGTKIYHNFNDQNKITGDLRYIHEDRRGGNKLNEAPENTDITEWINMGIVSGSVNYDWFSKDKKTHLNGYSNLQYVKRNSYYGANQAPDGYGLTTGTTYVGGLQANLDLGKMFNAQTYFVVGTEYIFDEINDKKLGYFDQDSGQETNDIPVSNQQSQTMAIFAQNEWKGNKLSVLIGARMDYVMIKDFENPENNKNVPAINPRINLKYNITDDMQLRGGFATGFRAPQMFSEDLHIEVAGGQAVRTVLDPDLKAETSFSYNLAWDYEKKIGNVQTYFLVEGFHTRIKDRFDNQYQYLDDGTLINYKRNSTSDAIVQGVNLEAKVAPSEKLNIQAAYTIQTAEYEEDNQWGDEDSSTSKYILRTPNQYGSLTLNYKPAQKWTTSLTGIYTGSMYVPLLPGGFIDGQPVENESLIETQSFIDMGVKVSYKTTLGRKATIELGTGVKNIFNQMQDQFVSGADRDAAFVYGPITPRMYFIEVKIGNLL</sequence>
<reference evidence="12 13" key="1">
    <citation type="submission" date="2018-12" db="EMBL/GenBank/DDBJ databases">
        <title>Flammeovirga pectinis sp. nov., isolated from the gut of the Korean scallop, Patinopecten yessoensis.</title>
        <authorList>
            <person name="Bae J.-W."/>
            <person name="Jeong Y.-S."/>
            <person name="Kang W."/>
        </authorList>
    </citation>
    <scope>NUCLEOTIDE SEQUENCE [LARGE SCALE GENOMIC DNA]</scope>
    <source>
        <strain evidence="12 13">L12M1</strain>
    </source>
</reference>
<dbReference type="Pfam" id="PF13715">
    <property type="entry name" value="CarbopepD_reg_2"/>
    <property type="match status" value="1"/>
</dbReference>
<comment type="similarity">
    <text evidence="8 9">Belongs to the TonB-dependent receptor family.</text>
</comment>
<dbReference type="InterPro" id="IPR036942">
    <property type="entry name" value="Beta-barrel_TonB_sf"/>
</dbReference>
<keyword evidence="13" id="KW-1185">Reference proteome</keyword>
<dbReference type="AlphaFoldDB" id="A0A3Q9FLI2"/>
<evidence type="ECO:0000259" key="11">
    <source>
        <dbReference type="Pfam" id="PF07715"/>
    </source>
</evidence>
<dbReference type="GO" id="GO:0009279">
    <property type="term" value="C:cell outer membrane"/>
    <property type="evidence" value="ECO:0007669"/>
    <property type="project" value="UniProtKB-SubCell"/>
</dbReference>
<dbReference type="Gene3D" id="2.60.40.1120">
    <property type="entry name" value="Carboxypeptidase-like, regulatory domain"/>
    <property type="match status" value="1"/>
</dbReference>
<keyword evidence="4 8" id="KW-0812">Transmembrane</keyword>
<keyword evidence="7 8" id="KW-0998">Cell outer membrane</keyword>
<evidence type="ECO:0000313" key="12">
    <source>
        <dbReference type="EMBL" id="AZQ62878.1"/>
    </source>
</evidence>
<dbReference type="Gene3D" id="2.40.170.20">
    <property type="entry name" value="TonB-dependent receptor, beta-barrel domain"/>
    <property type="match status" value="1"/>
</dbReference>
<protein>
    <submittedName>
        <fullName evidence="12">TonB-dependent receptor</fullName>
    </submittedName>
</protein>
<feature type="domain" description="TonB-dependent receptor plug" evidence="11">
    <location>
        <begin position="117"/>
        <end position="223"/>
    </location>
</feature>
<dbReference type="Pfam" id="PF00593">
    <property type="entry name" value="TonB_dep_Rec_b-barrel"/>
    <property type="match status" value="1"/>
</dbReference>
<evidence type="ECO:0000256" key="1">
    <source>
        <dbReference type="ARBA" id="ARBA00004571"/>
    </source>
</evidence>
<dbReference type="Proteomes" id="UP000267268">
    <property type="component" value="Chromosome 1"/>
</dbReference>
<dbReference type="RefSeq" id="WP_126614820.1">
    <property type="nucleotide sequence ID" value="NZ_CP034562.1"/>
</dbReference>
<evidence type="ECO:0000256" key="4">
    <source>
        <dbReference type="ARBA" id="ARBA00022692"/>
    </source>
</evidence>
<keyword evidence="6 8" id="KW-0472">Membrane</keyword>
<evidence type="ECO:0000313" key="13">
    <source>
        <dbReference type="Proteomes" id="UP000267268"/>
    </source>
</evidence>
<keyword evidence="2 8" id="KW-0813">Transport</keyword>
<comment type="subcellular location">
    <subcellularLocation>
        <location evidence="1 8">Cell outer membrane</location>
        <topology evidence="1 8">Multi-pass membrane protein</topology>
    </subcellularLocation>
</comment>
<evidence type="ECO:0000256" key="6">
    <source>
        <dbReference type="ARBA" id="ARBA00023136"/>
    </source>
</evidence>
<keyword evidence="3 8" id="KW-1134">Transmembrane beta strand</keyword>
<evidence type="ECO:0000256" key="7">
    <source>
        <dbReference type="ARBA" id="ARBA00023237"/>
    </source>
</evidence>
<feature type="domain" description="TonB-dependent receptor-like beta-barrel" evidence="10">
    <location>
        <begin position="263"/>
        <end position="763"/>
    </location>
</feature>
<dbReference type="SUPFAM" id="SSF56935">
    <property type="entry name" value="Porins"/>
    <property type="match status" value="1"/>
</dbReference>
<organism evidence="12 13">
    <name type="scientific">Flammeovirga pectinis</name>
    <dbReference type="NCBI Taxonomy" id="2494373"/>
    <lineage>
        <taxon>Bacteria</taxon>
        <taxon>Pseudomonadati</taxon>
        <taxon>Bacteroidota</taxon>
        <taxon>Cytophagia</taxon>
        <taxon>Cytophagales</taxon>
        <taxon>Flammeovirgaceae</taxon>
        <taxon>Flammeovirga</taxon>
    </lineage>
</organism>
<keyword evidence="5 9" id="KW-0798">TonB box</keyword>
<dbReference type="PROSITE" id="PS52016">
    <property type="entry name" value="TONB_DEPENDENT_REC_3"/>
    <property type="match status" value="1"/>
</dbReference>
<dbReference type="KEGG" id="fll:EI427_11715"/>
<evidence type="ECO:0000256" key="8">
    <source>
        <dbReference type="PROSITE-ProRule" id="PRU01360"/>
    </source>
</evidence>
<proteinExistence type="inferred from homology"/>
<dbReference type="InterPro" id="IPR000531">
    <property type="entry name" value="Beta-barrel_TonB"/>
</dbReference>
<evidence type="ECO:0000256" key="5">
    <source>
        <dbReference type="ARBA" id="ARBA00023077"/>
    </source>
</evidence>
<dbReference type="GO" id="GO:0044718">
    <property type="term" value="P:siderophore transmembrane transport"/>
    <property type="evidence" value="ECO:0007669"/>
    <property type="project" value="TreeGrafter"/>
</dbReference>
<dbReference type="EMBL" id="CP034562">
    <property type="protein sequence ID" value="AZQ62878.1"/>
    <property type="molecule type" value="Genomic_DNA"/>
</dbReference>
<evidence type="ECO:0000256" key="2">
    <source>
        <dbReference type="ARBA" id="ARBA00022448"/>
    </source>
</evidence>
<dbReference type="InterPro" id="IPR008969">
    <property type="entry name" value="CarboxyPept-like_regulatory"/>
</dbReference>
<dbReference type="GO" id="GO:0015344">
    <property type="term" value="F:siderophore uptake transmembrane transporter activity"/>
    <property type="evidence" value="ECO:0007669"/>
    <property type="project" value="TreeGrafter"/>
</dbReference>
<gene>
    <name evidence="12" type="ORF">EI427_11715</name>
</gene>
<keyword evidence="12" id="KW-0675">Receptor</keyword>
<dbReference type="InterPro" id="IPR037066">
    <property type="entry name" value="Plug_dom_sf"/>
</dbReference>
<accession>A0A3Q9FLI2</accession>
<evidence type="ECO:0000256" key="9">
    <source>
        <dbReference type="RuleBase" id="RU003357"/>
    </source>
</evidence>
<dbReference type="InterPro" id="IPR012910">
    <property type="entry name" value="Plug_dom"/>
</dbReference>
<dbReference type="OrthoDB" id="1109239at2"/>